<dbReference type="InterPro" id="IPR055346">
    <property type="entry name" value="Fe-S_cluster_assembly_SufBD"/>
</dbReference>
<evidence type="ECO:0000313" key="2">
    <source>
        <dbReference type="EMBL" id="WMI30511.1"/>
    </source>
</evidence>
<reference evidence="2" key="2">
    <citation type="submission" date="2023-06" db="EMBL/GenBank/DDBJ databases">
        <authorList>
            <person name="Williams T.J."/>
            <person name="Allen M.A."/>
            <person name="Ivanova N."/>
            <person name="Huntemann M."/>
            <person name="Haque S."/>
            <person name="Hancock A.M."/>
            <person name="Brazendale S."/>
            <person name="Cavicchioli R."/>
        </authorList>
    </citation>
    <scope>NUCLEOTIDE SEQUENCE</scope>
    <source>
        <strain evidence="2">MAG_Ga0307966_1000010</strain>
    </source>
</reference>
<dbReference type="PANTHER" id="PTHR43575">
    <property type="entry name" value="PROTEIN ABCI7, CHLOROPLASTIC"/>
    <property type="match status" value="1"/>
</dbReference>
<organism evidence="2">
    <name type="scientific">Candidatus Organicella extenuata</name>
    <dbReference type="NCBI Taxonomy" id="2841811"/>
    <lineage>
        <taxon>Bacteria</taxon>
        <taxon>Pseudomonadati</taxon>
        <taxon>Verrucomicrobiota</taxon>
        <taxon>Candidatus Organicella</taxon>
    </lineage>
</organism>
<dbReference type="InterPro" id="IPR037284">
    <property type="entry name" value="SUF_FeS_clus_asmbl_SufBD_sf"/>
</dbReference>
<dbReference type="Proteomes" id="UP001238843">
    <property type="component" value="Chromosome"/>
</dbReference>
<dbReference type="Pfam" id="PF01458">
    <property type="entry name" value="SUFBD_core"/>
    <property type="match status" value="1"/>
</dbReference>
<reference evidence="2" key="1">
    <citation type="journal article" date="2021" name="Front. Microbiol.">
        <title>Genome Analysis of a Verrucomicrobial Endosymbiont With a Tiny Genome Discovered in an Antarctic Lake.</title>
        <authorList>
            <person name="Williams T.J."/>
            <person name="Allen M.A."/>
            <person name="Ivanova N."/>
            <person name="Huntemann M."/>
            <person name="Haque S."/>
            <person name="Hancock A.M."/>
            <person name="Brazendale S."/>
            <person name="Cavicchioli R."/>
        </authorList>
    </citation>
    <scope>NUCLEOTIDE SEQUENCE</scope>
    <source>
        <strain evidence="2">MAG_Ga0307966_1000010</strain>
    </source>
</reference>
<protein>
    <submittedName>
        <fullName evidence="2">SufD family Fe-S cluster assembly protein</fullName>
    </submittedName>
</protein>
<sequence>MYKEPSLHEKLNVLNINKSFKDFTSSFIFLNDRLIYKSTKLVNSLSNNGVELLTKYSAIFKNAWWMQKYTCNFSFCSRDDTTNQLNNILSSNGFVLFVGEGVRVETPISVYFYYTKKVNSFYAPSNLIVLGGKSSCSVNVYYKSLYKCDRDLNSLVLDSTNTIVNKNSYLKLTSFKHLEGFTNFQTNDFVAYQKALLNVCNINIKAPFNFLKNHTVLKGPGSNINLTGLNILGNSGYVKNVIQQTHLVPNCKSSVLFKNIVPDNAKSTFSGLILIDKKAHGTVAKQLNNNMCFGSNVEVYSTPKLEILSNNVRCLHGVTIGGLDSLDTLYAASRCLDKLGVTQLFVLGFINSILKEISIKKIKKLVYKRVELLIKKPYNTTI</sequence>
<proteinExistence type="predicted"/>
<feature type="domain" description="SUF system FeS cluster assembly SufBD core" evidence="1">
    <location>
        <begin position="118"/>
        <end position="349"/>
    </location>
</feature>
<dbReference type="InterPro" id="IPR000825">
    <property type="entry name" value="SUF_FeS_clus_asmbl_SufBD_core"/>
</dbReference>
<evidence type="ECO:0000259" key="1">
    <source>
        <dbReference type="Pfam" id="PF01458"/>
    </source>
</evidence>
<dbReference type="PANTHER" id="PTHR43575:SF1">
    <property type="entry name" value="PROTEIN ABCI7, CHLOROPLASTIC"/>
    <property type="match status" value="1"/>
</dbReference>
<name>A0AA51GEL2_9BACT</name>
<dbReference type="GO" id="GO:0016226">
    <property type="term" value="P:iron-sulfur cluster assembly"/>
    <property type="evidence" value="ECO:0007669"/>
    <property type="project" value="InterPro"/>
</dbReference>
<accession>A0AA51GEL2</accession>
<dbReference type="SUPFAM" id="SSF101960">
    <property type="entry name" value="Stabilizer of iron transporter SufD"/>
    <property type="match status" value="1"/>
</dbReference>
<dbReference type="AlphaFoldDB" id="A0AA51GEL2"/>
<dbReference type="EMBL" id="CP128385">
    <property type="protein sequence ID" value="WMI30511.1"/>
    <property type="molecule type" value="Genomic_DNA"/>
</dbReference>
<gene>
    <name evidence="2" type="ORF">QTO32_00235</name>
</gene>